<accession>A0A2M9AAN8</accession>
<dbReference type="InterPro" id="IPR011044">
    <property type="entry name" value="Quino_amine_DH_bsu"/>
</dbReference>
<dbReference type="InterPro" id="IPR007788">
    <property type="entry name" value="QCT"/>
</dbReference>
<gene>
    <name evidence="1" type="ORF">BGX16_2809</name>
</gene>
<dbReference type="OrthoDB" id="9783700at2"/>
<dbReference type="RefSeq" id="WP_100426605.1">
    <property type="nucleotide sequence ID" value="NZ_PGEX01000001.1"/>
</dbReference>
<evidence type="ECO:0000313" key="2">
    <source>
        <dbReference type="Proteomes" id="UP000231134"/>
    </source>
</evidence>
<dbReference type="PANTHER" id="PTHR31270">
    <property type="entry name" value="GLUTAMINYL-PEPTIDE CYCLOTRANSFERASE"/>
    <property type="match status" value="1"/>
</dbReference>
<dbReference type="Pfam" id="PF05096">
    <property type="entry name" value="Glu_cyclase_2"/>
    <property type="match status" value="1"/>
</dbReference>
<reference evidence="1 2" key="1">
    <citation type="submission" date="2017-11" db="EMBL/GenBank/DDBJ databases">
        <title>Animal gut microbial communities from fecal samples from Wisconsin, USA.</title>
        <authorList>
            <person name="Neumann A."/>
        </authorList>
    </citation>
    <scope>NUCLEOTIDE SEQUENCE [LARGE SCALE GENOMIC DNA]</scope>
    <source>
        <strain evidence="1 2">UWS3</strain>
    </source>
</reference>
<dbReference type="AlphaFoldDB" id="A0A2M9AAN8"/>
<protein>
    <submittedName>
        <fullName evidence="1">Glutamine cyclotransferase</fullName>
    </submittedName>
</protein>
<keyword evidence="1" id="KW-0808">Transferase</keyword>
<proteinExistence type="predicted"/>
<evidence type="ECO:0000313" key="1">
    <source>
        <dbReference type="EMBL" id="PJJ42764.1"/>
    </source>
</evidence>
<comment type="caution">
    <text evidence="1">The sequence shown here is derived from an EMBL/GenBank/DDBJ whole genome shotgun (WGS) entry which is preliminary data.</text>
</comment>
<name>A0A2M9AAN8_9BACT</name>
<dbReference type="EMBL" id="PGEX01000001">
    <property type="protein sequence ID" value="PJJ42764.1"/>
    <property type="molecule type" value="Genomic_DNA"/>
</dbReference>
<dbReference type="Proteomes" id="UP000231134">
    <property type="component" value="Unassembled WGS sequence"/>
</dbReference>
<dbReference type="PANTHER" id="PTHR31270:SF1">
    <property type="entry name" value="GLUTAMINYL-PEPTIDE CYCLOTRANSFERASE"/>
    <property type="match status" value="1"/>
</dbReference>
<organism evidence="1 2">
    <name type="scientific">Hallerella succinigenes</name>
    <dbReference type="NCBI Taxonomy" id="1896222"/>
    <lineage>
        <taxon>Bacteria</taxon>
        <taxon>Pseudomonadati</taxon>
        <taxon>Fibrobacterota</taxon>
        <taxon>Fibrobacteria</taxon>
        <taxon>Fibrobacterales</taxon>
        <taxon>Fibrobacteraceae</taxon>
        <taxon>Hallerella</taxon>
    </lineage>
</organism>
<dbReference type="SUPFAM" id="SSF50969">
    <property type="entry name" value="YVTN repeat-like/Quinoprotein amine dehydrogenase"/>
    <property type="match status" value="1"/>
</dbReference>
<dbReference type="GO" id="GO:0016603">
    <property type="term" value="F:glutaminyl-peptide cyclotransferase activity"/>
    <property type="evidence" value="ECO:0007669"/>
    <property type="project" value="InterPro"/>
</dbReference>
<sequence>MLSELLCAAALGSFTVLDSAEHSVDHYTQGLFFDGGVLYETTGHYGKSRMFRYPAPGKAPTDSVSLESRFFGEGSIKLGNDIFWLTWREGTAFVYDAQTLTRKSAFSIPTEGWGLAFYKGSLLMSDGSDRLYFLSPGEKNVFRNVSVTDDSKPVRNLNELEAVGDIVYANVWQSDSIAAIDPKSGKVLKWYDFSRIARQIRKKIPEAEVLNGIAYDGKAFWITGKNWPVMYKVQIKP</sequence>
<keyword evidence="2" id="KW-1185">Reference proteome</keyword>